<dbReference type="EMBL" id="VCAZ01000006">
    <property type="protein sequence ID" value="TSK22548.1"/>
    <property type="molecule type" value="Genomic_DNA"/>
</dbReference>
<evidence type="ECO:0000313" key="2">
    <source>
        <dbReference type="EMBL" id="TSK22548.1"/>
    </source>
</evidence>
<evidence type="ECO:0000256" key="1">
    <source>
        <dbReference type="SAM" id="Phobius"/>
    </source>
</evidence>
<keyword evidence="3" id="KW-1185">Reference proteome</keyword>
<dbReference type="InterPro" id="IPR039492">
    <property type="entry name" value="TMEM109"/>
</dbReference>
<proteinExistence type="predicted"/>
<feature type="transmembrane region" description="Helical" evidence="1">
    <location>
        <begin position="270"/>
        <end position="290"/>
    </location>
</feature>
<feature type="transmembrane region" description="Helical" evidence="1">
    <location>
        <begin position="100"/>
        <end position="119"/>
    </location>
</feature>
<sequence length="345" mass="37942">MALTVSSDLSVSISTDQNVNKLTEKQEVLKMGIQKGEPKSIGVFICMIFTVLAAVISVIAAIFYIIDIVKHPQTTCQPNIEHVCDEEYFATRLSVEVKSILLSLSVVQTAISSAFAFVLYKERQNFNNYMFFVTLAFILSTLTRQNVGAVSETASTMWQSAHSAVRSLGDDAHSYLVSLLGKHSVDTLYTTIEDAIKVTSEASAHALNVVAAYITDFLGDSGTNVKLPVKHFTAEGVVFVTRWALLALLGYWLLYLALGFVAGFLRRTLFLLKVIFVIVTFGLIVSDGGASPETTATRLAGLVFTCILLGIGPSFFRGDANSHLEQKVKLLEKRLREMEKQSKYE</sequence>
<dbReference type="GO" id="GO:0071480">
    <property type="term" value="P:cellular response to gamma radiation"/>
    <property type="evidence" value="ECO:0007669"/>
    <property type="project" value="InterPro"/>
</dbReference>
<feature type="transmembrane region" description="Helical" evidence="1">
    <location>
        <begin position="41"/>
        <end position="66"/>
    </location>
</feature>
<accession>A0A556TMF4</accession>
<feature type="transmembrane region" description="Helical" evidence="1">
    <location>
        <begin position="296"/>
        <end position="316"/>
    </location>
</feature>
<feature type="transmembrane region" description="Helical" evidence="1">
    <location>
        <begin position="126"/>
        <end position="143"/>
    </location>
</feature>
<dbReference type="PANTHER" id="PTHR14550:SF2">
    <property type="entry name" value="TRANSMEMBRANE PROTEIN 109"/>
    <property type="match status" value="1"/>
</dbReference>
<name>A0A556TMF4_BAGYA</name>
<keyword evidence="1" id="KW-0812">Transmembrane</keyword>
<dbReference type="Pfam" id="PF14965">
    <property type="entry name" value="BRI3BP"/>
    <property type="match status" value="1"/>
</dbReference>
<keyword evidence="1" id="KW-0472">Membrane</keyword>
<dbReference type="Proteomes" id="UP000319801">
    <property type="component" value="Unassembled WGS sequence"/>
</dbReference>
<protein>
    <submittedName>
        <fullName evidence="2">Uncharacterized protein</fullName>
    </submittedName>
</protein>
<dbReference type="AlphaFoldDB" id="A0A556TMF4"/>
<dbReference type="GO" id="GO:0042771">
    <property type="term" value="P:intrinsic apoptotic signaling pathway in response to DNA damage by p53 class mediator"/>
    <property type="evidence" value="ECO:0007669"/>
    <property type="project" value="TreeGrafter"/>
</dbReference>
<dbReference type="OrthoDB" id="8948833at2759"/>
<dbReference type="PANTHER" id="PTHR14550">
    <property type="entry name" value="TRANSMEMBRANE PROTEIN 109"/>
    <property type="match status" value="1"/>
</dbReference>
<reference evidence="2 3" key="1">
    <citation type="journal article" date="2019" name="Genome Biol. Evol.">
        <title>Whole-Genome Sequencing of the Giant Devil Catfish, Bagarius yarrelli.</title>
        <authorList>
            <person name="Jiang W."/>
            <person name="Lv Y."/>
            <person name="Cheng L."/>
            <person name="Yang K."/>
            <person name="Chao B."/>
            <person name="Wang X."/>
            <person name="Li Y."/>
            <person name="Pan X."/>
            <person name="You X."/>
            <person name="Zhang Y."/>
            <person name="Yang J."/>
            <person name="Li J."/>
            <person name="Zhang X."/>
            <person name="Liu S."/>
            <person name="Sun C."/>
            <person name="Yang J."/>
            <person name="Shi Q."/>
        </authorList>
    </citation>
    <scope>NUCLEOTIDE SEQUENCE [LARGE SCALE GENOMIC DNA]</scope>
    <source>
        <strain evidence="2">JWS20170419001</strain>
        <tissue evidence="2">Muscle</tissue>
    </source>
</reference>
<evidence type="ECO:0000313" key="3">
    <source>
        <dbReference type="Proteomes" id="UP000319801"/>
    </source>
</evidence>
<keyword evidence="1" id="KW-1133">Transmembrane helix</keyword>
<comment type="caution">
    <text evidence="2">The sequence shown here is derived from an EMBL/GenBank/DDBJ whole genome shotgun (WGS) entry which is preliminary data.</text>
</comment>
<feature type="transmembrane region" description="Helical" evidence="1">
    <location>
        <begin position="243"/>
        <end position="265"/>
    </location>
</feature>
<organism evidence="2 3">
    <name type="scientific">Bagarius yarrelli</name>
    <name type="common">Goonch</name>
    <name type="synonym">Bagrus yarrelli</name>
    <dbReference type="NCBI Taxonomy" id="175774"/>
    <lineage>
        <taxon>Eukaryota</taxon>
        <taxon>Metazoa</taxon>
        <taxon>Chordata</taxon>
        <taxon>Craniata</taxon>
        <taxon>Vertebrata</taxon>
        <taxon>Euteleostomi</taxon>
        <taxon>Actinopterygii</taxon>
        <taxon>Neopterygii</taxon>
        <taxon>Teleostei</taxon>
        <taxon>Ostariophysi</taxon>
        <taxon>Siluriformes</taxon>
        <taxon>Sisoridae</taxon>
        <taxon>Sisorinae</taxon>
        <taxon>Bagarius</taxon>
    </lineage>
</organism>
<gene>
    <name evidence="2" type="ORF">Baya_1906</name>
</gene>